<accession>J3LKT6</accession>
<dbReference type="Gramene" id="OB03G16620.1">
    <property type="protein sequence ID" value="OB03G16620.1"/>
    <property type="gene ID" value="OB03G16620"/>
</dbReference>
<dbReference type="HOGENOM" id="CLU_2041651_0_0_1"/>
<keyword evidence="2" id="KW-1185">Reference proteome</keyword>
<organism evidence="1">
    <name type="scientific">Oryza brachyantha</name>
    <name type="common">malo sina</name>
    <dbReference type="NCBI Taxonomy" id="4533"/>
    <lineage>
        <taxon>Eukaryota</taxon>
        <taxon>Viridiplantae</taxon>
        <taxon>Streptophyta</taxon>
        <taxon>Embryophyta</taxon>
        <taxon>Tracheophyta</taxon>
        <taxon>Spermatophyta</taxon>
        <taxon>Magnoliopsida</taxon>
        <taxon>Liliopsida</taxon>
        <taxon>Poales</taxon>
        <taxon>Poaceae</taxon>
        <taxon>BOP clade</taxon>
        <taxon>Oryzoideae</taxon>
        <taxon>Oryzeae</taxon>
        <taxon>Oryzinae</taxon>
        <taxon>Oryza</taxon>
    </lineage>
</organism>
<protein>
    <submittedName>
        <fullName evidence="1">Uncharacterized protein</fullName>
    </submittedName>
</protein>
<name>J3LKT6_ORYBR</name>
<dbReference type="Proteomes" id="UP000006038">
    <property type="component" value="Chromosome 3"/>
</dbReference>
<sequence length="121" mass="13680">MCHPAQNDLDNAATPSPRRVVMFAATEPKIKNITKEVNSDKSSFNLINLSPIYLLRSRPCFACAEQNQRTISVLPVRSTSRAYGTRVLESACHTGRCWRSCTYVISMCNIDQIERNDRAWA</sequence>
<proteinExistence type="predicted"/>
<reference evidence="1" key="2">
    <citation type="submission" date="2013-04" db="UniProtKB">
        <authorList>
            <consortium name="EnsemblPlants"/>
        </authorList>
    </citation>
    <scope>IDENTIFICATION</scope>
</reference>
<reference evidence="1" key="1">
    <citation type="journal article" date="2013" name="Nat. Commun.">
        <title>Whole-genome sequencing of Oryza brachyantha reveals mechanisms underlying Oryza genome evolution.</title>
        <authorList>
            <person name="Chen J."/>
            <person name="Huang Q."/>
            <person name="Gao D."/>
            <person name="Wang J."/>
            <person name="Lang Y."/>
            <person name="Liu T."/>
            <person name="Li B."/>
            <person name="Bai Z."/>
            <person name="Luis Goicoechea J."/>
            <person name="Liang C."/>
            <person name="Chen C."/>
            <person name="Zhang W."/>
            <person name="Sun S."/>
            <person name="Liao Y."/>
            <person name="Zhang X."/>
            <person name="Yang L."/>
            <person name="Song C."/>
            <person name="Wang M."/>
            <person name="Shi J."/>
            <person name="Liu G."/>
            <person name="Liu J."/>
            <person name="Zhou H."/>
            <person name="Zhou W."/>
            <person name="Yu Q."/>
            <person name="An N."/>
            <person name="Chen Y."/>
            <person name="Cai Q."/>
            <person name="Wang B."/>
            <person name="Liu B."/>
            <person name="Min J."/>
            <person name="Huang Y."/>
            <person name="Wu H."/>
            <person name="Li Z."/>
            <person name="Zhang Y."/>
            <person name="Yin Y."/>
            <person name="Song W."/>
            <person name="Jiang J."/>
            <person name="Jackson S.A."/>
            <person name="Wing R.A."/>
            <person name="Wang J."/>
            <person name="Chen M."/>
        </authorList>
    </citation>
    <scope>NUCLEOTIDE SEQUENCE [LARGE SCALE GENOMIC DNA]</scope>
    <source>
        <strain evidence="1">cv. IRGC 101232</strain>
    </source>
</reference>
<dbReference type="EnsemblPlants" id="OB03G16620.1">
    <property type="protein sequence ID" value="OB03G16620.1"/>
    <property type="gene ID" value="OB03G16620"/>
</dbReference>
<dbReference type="AlphaFoldDB" id="J3LKT6"/>
<evidence type="ECO:0000313" key="1">
    <source>
        <dbReference type="EnsemblPlants" id="OB03G16620.1"/>
    </source>
</evidence>
<evidence type="ECO:0000313" key="2">
    <source>
        <dbReference type="Proteomes" id="UP000006038"/>
    </source>
</evidence>